<name>A0AB38VUE2_9CORY</name>
<sequence>MIKRMSKATIDKNSPFVFDVRTVIREGMTPEYKTNRGASPTRIGPAMIAIKEGDEVEVDAVLTPLGDAVMVDATLRAQLSGECVRCLTALHPDTELRVNVVFAAHDHLIQGESGDDEEEALPLVVDEHVDLLQAFLDEAGMNLPFNPVCPDGCAENDVPEPDGISGEEERIDARWAGLEKFL</sequence>
<proteinExistence type="predicted"/>
<dbReference type="Proteomes" id="UP000271380">
    <property type="component" value="Chromosome"/>
</dbReference>
<organism evidence="1 2">
    <name type="scientific">Corynebacterium kutscheri</name>
    <dbReference type="NCBI Taxonomy" id="35755"/>
    <lineage>
        <taxon>Bacteria</taxon>
        <taxon>Bacillati</taxon>
        <taxon>Actinomycetota</taxon>
        <taxon>Actinomycetes</taxon>
        <taxon>Mycobacteriales</taxon>
        <taxon>Corynebacteriaceae</taxon>
        <taxon>Corynebacterium</taxon>
    </lineage>
</organism>
<dbReference type="InterPro" id="IPR003772">
    <property type="entry name" value="YceD"/>
</dbReference>
<gene>
    <name evidence="1" type="ORF">NCTC949_01902</name>
</gene>
<evidence type="ECO:0000313" key="1">
    <source>
        <dbReference type="EMBL" id="VEH08779.1"/>
    </source>
</evidence>
<evidence type="ECO:0000313" key="2">
    <source>
        <dbReference type="Proteomes" id="UP000271380"/>
    </source>
</evidence>
<protein>
    <submittedName>
        <fullName evidence="1">Metal-binding, possibly nucleic acid-binding protein</fullName>
    </submittedName>
</protein>
<dbReference type="AlphaFoldDB" id="A0AB38VUE2"/>
<dbReference type="EMBL" id="LR134377">
    <property type="protein sequence ID" value="VEH08779.1"/>
    <property type="molecule type" value="Genomic_DNA"/>
</dbReference>
<dbReference type="Pfam" id="PF02620">
    <property type="entry name" value="YceD"/>
    <property type="match status" value="1"/>
</dbReference>
<accession>A0AB38VUE2</accession>
<reference evidence="1 2" key="1">
    <citation type="submission" date="2018-12" db="EMBL/GenBank/DDBJ databases">
        <authorList>
            <consortium name="Pathogen Informatics"/>
        </authorList>
    </citation>
    <scope>NUCLEOTIDE SEQUENCE [LARGE SCALE GENOMIC DNA]</scope>
    <source>
        <strain evidence="1 2">NCTC949</strain>
    </source>
</reference>